<evidence type="ECO:0000256" key="4">
    <source>
        <dbReference type="ARBA" id="ARBA00022272"/>
    </source>
</evidence>
<dbReference type="GO" id="GO:0004640">
    <property type="term" value="F:phosphoribosylanthranilate isomerase activity"/>
    <property type="evidence" value="ECO:0007669"/>
    <property type="project" value="UniProtKB-EC"/>
</dbReference>
<dbReference type="Gene3D" id="3.20.20.70">
    <property type="entry name" value="Aldolase class I"/>
    <property type="match status" value="1"/>
</dbReference>
<keyword evidence="11" id="KW-1185">Reference proteome</keyword>
<name>A0A927GHA3_9BACT</name>
<organism evidence="10 11">
    <name type="scientific">Spirosoma validum</name>
    <dbReference type="NCBI Taxonomy" id="2771355"/>
    <lineage>
        <taxon>Bacteria</taxon>
        <taxon>Pseudomonadati</taxon>
        <taxon>Bacteroidota</taxon>
        <taxon>Cytophagia</taxon>
        <taxon>Cytophagales</taxon>
        <taxon>Cytophagaceae</taxon>
        <taxon>Spirosoma</taxon>
    </lineage>
</organism>
<dbReference type="Pfam" id="PF00697">
    <property type="entry name" value="PRAI"/>
    <property type="match status" value="1"/>
</dbReference>
<evidence type="ECO:0000256" key="2">
    <source>
        <dbReference type="ARBA" id="ARBA00004664"/>
    </source>
</evidence>
<dbReference type="EMBL" id="JACXAA010000033">
    <property type="protein sequence ID" value="MBD2757822.1"/>
    <property type="molecule type" value="Genomic_DNA"/>
</dbReference>
<dbReference type="InterPro" id="IPR001240">
    <property type="entry name" value="PRAI_dom"/>
</dbReference>
<feature type="domain" description="N-(5'phosphoribosyl) anthranilate isomerase (PRAI)" evidence="9">
    <location>
        <begin position="11"/>
        <end position="112"/>
    </location>
</feature>
<protein>
    <recommendedName>
        <fullName evidence="4">N-(5'-phosphoribosyl)anthranilate isomerase</fullName>
        <ecNumber evidence="3">5.3.1.24</ecNumber>
    </recommendedName>
</protein>
<evidence type="ECO:0000313" key="10">
    <source>
        <dbReference type="EMBL" id="MBD2757822.1"/>
    </source>
</evidence>
<proteinExistence type="predicted"/>
<sequence length="121" mass="12886">PTVKLVQVIHIIDERNIDEALKAVQDGADALLLDSGNPTLAVKELGGTGRVHNWQVSRQIVDQSSVPVFLAGGLNPQNVRQAVETVQPFGLDICSGVRTDGNLDERKLEAFMMALGVGNGA</sequence>
<dbReference type="PANTHER" id="PTHR42894">
    <property type="entry name" value="N-(5'-PHOSPHORIBOSYL)ANTHRANILATE ISOMERASE"/>
    <property type="match status" value="1"/>
</dbReference>
<evidence type="ECO:0000256" key="8">
    <source>
        <dbReference type="ARBA" id="ARBA00023235"/>
    </source>
</evidence>
<dbReference type="InterPro" id="IPR044643">
    <property type="entry name" value="TrpF_fam"/>
</dbReference>
<dbReference type="Proteomes" id="UP000653797">
    <property type="component" value="Unassembled WGS sequence"/>
</dbReference>
<reference evidence="10" key="1">
    <citation type="submission" date="2020-09" db="EMBL/GenBank/DDBJ databases">
        <authorList>
            <person name="Kim M.K."/>
        </authorList>
    </citation>
    <scope>NUCLEOTIDE SEQUENCE</scope>
    <source>
        <strain evidence="10">BT704</strain>
    </source>
</reference>
<evidence type="ECO:0000256" key="7">
    <source>
        <dbReference type="ARBA" id="ARBA00023141"/>
    </source>
</evidence>
<evidence type="ECO:0000256" key="1">
    <source>
        <dbReference type="ARBA" id="ARBA00001164"/>
    </source>
</evidence>
<feature type="non-terminal residue" evidence="10">
    <location>
        <position position="1"/>
    </location>
</feature>
<evidence type="ECO:0000313" key="11">
    <source>
        <dbReference type="Proteomes" id="UP000653797"/>
    </source>
</evidence>
<comment type="caution">
    <text evidence="10">The sequence shown here is derived from an EMBL/GenBank/DDBJ whole genome shotgun (WGS) entry which is preliminary data.</text>
</comment>
<keyword evidence="7" id="KW-0057">Aromatic amino acid biosynthesis</keyword>
<comment type="catalytic activity">
    <reaction evidence="1">
        <text>N-(5-phospho-beta-D-ribosyl)anthranilate = 1-(2-carboxyphenylamino)-1-deoxy-D-ribulose 5-phosphate</text>
        <dbReference type="Rhea" id="RHEA:21540"/>
        <dbReference type="ChEBI" id="CHEBI:18277"/>
        <dbReference type="ChEBI" id="CHEBI:58613"/>
        <dbReference type="EC" id="5.3.1.24"/>
    </reaction>
</comment>
<dbReference type="EC" id="5.3.1.24" evidence="3"/>
<dbReference type="InterPro" id="IPR011060">
    <property type="entry name" value="RibuloseP-bd_barrel"/>
</dbReference>
<dbReference type="InterPro" id="IPR013785">
    <property type="entry name" value="Aldolase_TIM"/>
</dbReference>
<dbReference type="SUPFAM" id="SSF51366">
    <property type="entry name" value="Ribulose-phoshate binding barrel"/>
    <property type="match status" value="1"/>
</dbReference>
<evidence type="ECO:0000256" key="3">
    <source>
        <dbReference type="ARBA" id="ARBA00012572"/>
    </source>
</evidence>
<comment type="pathway">
    <text evidence="2">Amino-acid biosynthesis; L-tryptophan biosynthesis; L-tryptophan from chorismate: step 3/5.</text>
</comment>
<evidence type="ECO:0000256" key="5">
    <source>
        <dbReference type="ARBA" id="ARBA00022605"/>
    </source>
</evidence>
<keyword evidence="6" id="KW-0822">Tryptophan biosynthesis</keyword>
<accession>A0A927GHA3</accession>
<keyword evidence="8 10" id="KW-0413">Isomerase</keyword>
<keyword evidence="5" id="KW-0028">Amino-acid biosynthesis</keyword>
<dbReference type="PANTHER" id="PTHR42894:SF1">
    <property type="entry name" value="N-(5'-PHOSPHORIBOSYL)ANTHRANILATE ISOMERASE"/>
    <property type="match status" value="1"/>
</dbReference>
<gene>
    <name evidence="10" type="ORF">IC230_33475</name>
</gene>
<dbReference type="GO" id="GO:0000162">
    <property type="term" value="P:L-tryptophan biosynthetic process"/>
    <property type="evidence" value="ECO:0007669"/>
    <property type="project" value="UniProtKB-KW"/>
</dbReference>
<evidence type="ECO:0000259" key="9">
    <source>
        <dbReference type="Pfam" id="PF00697"/>
    </source>
</evidence>
<dbReference type="AlphaFoldDB" id="A0A927GHA3"/>
<evidence type="ECO:0000256" key="6">
    <source>
        <dbReference type="ARBA" id="ARBA00022822"/>
    </source>
</evidence>